<accession>A0A1G2R2E1</accession>
<evidence type="ECO:0000313" key="3">
    <source>
        <dbReference type="Proteomes" id="UP000176901"/>
    </source>
</evidence>
<comment type="caution">
    <text evidence="2">The sequence shown here is derived from an EMBL/GenBank/DDBJ whole genome shotgun (WGS) entry which is preliminary data.</text>
</comment>
<feature type="region of interest" description="Disordered" evidence="1">
    <location>
        <begin position="32"/>
        <end position="74"/>
    </location>
</feature>
<dbReference type="Proteomes" id="UP000176901">
    <property type="component" value="Unassembled WGS sequence"/>
</dbReference>
<organism evidence="2 3">
    <name type="scientific">Candidatus Wildermuthbacteria bacterium RIFCSPHIGHO2_02_FULL_47_12</name>
    <dbReference type="NCBI Taxonomy" id="1802451"/>
    <lineage>
        <taxon>Bacteria</taxon>
        <taxon>Candidatus Wildermuthiibacteriota</taxon>
    </lineage>
</organism>
<name>A0A1G2R2E1_9BACT</name>
<sequence>MGFVLKKVGPYWIFLRKRMAMAFEDDIIFPSFLEDGEGEEESDPLEDDELEGDETKETDADEDLDDDFGIEEEK</sequence>
<evidence type="ECO:0000313" key="2">
    <source>
        <dbReference type="EMBL" id="OHA67025.1"/>
    </source>
</evidence>
<evidence type="ECO:0000256" key="1">
    <source>
        <dbReference type="SAM" id="MobiDB-lite"/>
    </source>
</evidence>
<proteinExistence type="predicted"/>
<feature type="compositionally biased region" description="Acidic residues" evidence="1">
    <location>
        <begin position="59"/>
        <end position="74"/>
    </location>
</feature>
<dbReference type="EMBL" id="MHTW01000019">
    <property type="protein sequence ID" value="OHA67025.1"/>
    <property type="molecule type" value="Genomic_DNA"/>
</dbReference>
<dbReference type="AlphaFoldDB" id="A0A1G2R2E1"/>
<protein>
    <submittedName>
        <fullName evidence="2">Uncharacterized protein</fullName>
    </submittedName>
</protein>
<feature type="compositionally biased region" description="Acidic residues" evidence="1">
    <location>
        <begin position="34"/>
        <end position="52"/>
    </location>
</feature>
<reference evidence="2 3" key="1">
    <citation type="journal article" date="2016" name="Nat. Commun.">
        <title>Thousands of microbial genomes shed light on interconnected biogeochemical processes in an aquifer system.</title>
        <authorList>
            <person name="Anantharaman K."/>
            <person name="Brown C.T."/>
            <person name="Hug L.A."/>
            <person name="Sharon I."/>
            <person name="Castelle C.J."/>
            <person name="Probst A.J."/>
            <person name="Thomas B.C."/>
            <person name="Singh A."/>
            <person name="Wilkins M.J."/>
            <person name="Karaoz U."/>
            <person name="Brodie E.L."/>
            <person name="Williams K.H."/>
            <person name="Hubbard S.S."/>
            <person name="Banfield J.F."/>
        </authorList>
    </citation>
    <scope>NUCLEOTIDE SEQUENCE [LARGE SCALE GENOMIC DNA]</scope>
</reference>
<gene>
    <name evidence="2" type="ORF">A3C82_01015</name>
</gene>